<name>A0AAP0L1B8_9MAGN</name>
<dbReference type="SUPFAM" id="SSF47113">
    <property type="entry name" value="Histone-fold"/>
    <property type="match status" value="1"/>
</dbReference>
<dbReference type="Proteomes" id="UP001420932">
    <property type="component" value="Unassembled WGS sequence"/>
</dbReference>
<proteinExistence type="predicted"/>
<dbReference type="PRINTS" id="PR00620">
    <property type="entry name" value="HISTONEH2A"/>
</dbReference>
<comment type="caution">
    <text evidence="2">The sequence shown here is derived from an EMBL/GenBank/DDBJ whole genome shotgun (WGS) entry which is preliminary data.</text>
</comment>
<dbReference type="EMBL" id="JBBNAF010000002">
    <property type="protein sequence ID" value="KAK9162546.1"/>
    <property type="molecule type" value="Genomic_DNA"/>
</dbReference>
<keyword evidence="3" id="KW-1185">Reference proteome</keyword>
<evidence type="ECO:0000313" key="3">
    <source>
        <dbReference type="Proteomes" id="UP001420932"/>
    </source>
</evidence>
<accession>A0AAP0L1B8</accession>
<organism evidence="2 3">
    <name type="scientific">Stephania yunnanensis</name>
    <dbReference type="NCBI Taxonomy" id="152371"/>
    <lineage>
        <taxon>Eukaryota</taxon>
        <taxon>Viridiplantae</taxon>
        <taxon>Streptophyta</taxon>
        <taxon>Embryophyta</taxon>
        <taxon>Tracheophyta</taxon>
        <taxon>Spermatophyta</taxon>
        <taxon>Magnoliopsida</taxon>
        <taxon>Ranunculales</taxon>
        <taxon>Menispermaceae</taxon>
        <taxon>Menispermoideae</taxon>
        <taxon>Cissampelideae</taxon>
        <taxon>Stephania</taxon>
    </lineage>
</organism>
<sequence length="101" mass="11339">MRCTLFGNSVGIAVAALLVAPRRRFQSRNATRDNKKTLVVPRHIQLAVRNDEELKEVALSKLTIASGGVMPNIHNLCRLRKPVVVLPIDIHVSQWHKQTLL</sequence>
<dbReference type="GO" id="GO:0003677">
    <property type="term" value="F:DNA binding"/>
    <property type="evidence" value="ECO:0007669"/>
    <property type="project" value="InterPro"/>
</dbReference>
<dbReference type="GO" id="GO:0046982">
    <property type="term" value="F:protein heterodimerization activity"/>
    <property type="evidence" value="ECO:0007669"/>
    <property type="project" value="InterPro"/>
</dbReference>
<reference evidence="2 3" key="1">
    <citation type="submission" date="2024-01" db="EMBL/GenBank/DDBJ databases">
        <title>Genome assemblies of Stephania.</title>
        <authorList>
            <person name="Yang L."/>
        </authorList>
    </citation>
    <scope>NUCLEOTIDE SEQUENCE [LARGE SCALE GENOMIC DNA]</scope>
    <source>
        <strain evidence="2">YNDBR</strain>
        <tissue evidence="2">Leaf</tissue>
    </source>
</reference>
<dbReference type="GO" id="GO:0000786">
    <property type="term" value="C:nucleosome"/>
    <property type="evidence" value="ECO:0007669"/>
    <property type="project" value="InterPro"/>
</dbReference>
<dbReference type="GO" id="GO:0030527">
    <property type="term" value="F:structural constituent of chromatin"/>
    <property type="evidence" value="ECO:0007669"/>
    <property type="project" value="InterPro"/>
</dbReference>
<dbReference type="InterPro" id="IPR002119">
    <property type="entry name" value="Histone_H2A"/>
</dbReference>
<dbReference type="AlphaFoldDB" id="A0AAP0L1B8"/>
<dbReference type="InterPro" id="IPR009072">
    <property type="entry name" value="Histone-fold"/>
</dbReference>
<protein>
    <recommendedName>
        <fullName evidence="1">Histone H2A C-terminal domain-containing protein</fullName>
    </recommendedName>
</protein>
<gene>
    <name evidence="2" type="ORF">Syun_003448</name>
</gene>
<dbReference type="PANTHER" id="PTHR23430">
    <property type="entry name" value="HISTONE H2A"/>
    <property type="match status" value="1"/>
</dbReference>
<feature type="domain" description="Histone H2A C-terminal" evidence="1">
    <location>
        <begin position="59"/>
        <end position="75"/>
    </location>
</feature>
<evidence type="ECO:0000313" key="2">
    <source>
        <dbReference type="EMBL" id="KAK9162546.1"/>
    </source>
</evidence>
<evidence type="ECO:0000259" key="1">
    <source>
        <dbReference type="Pfam" id="PF16211"/>
    </source>
</evidence>
<dbReference type="Gene3D" id="1.10.20.10">
    <property type="entry name" value="Histone, subunit A"/>
    <property type="match status" value="1"/>
</dbReference>
<dbReference type="Pfam" id="PF16211">
    <property type="entry name" value="Histone_H2A_C"/>
    <property type="match status" value="1"/>
</dbReference>
<dbReference type="InterPro" id="IPR032454">
    <property type="entry name" value="Histone_H2A_C"/>
</dbReference>